<keyword evidence="4" id="KW-0238">DNA-binding</keyword>
<dbReference type="Pfam" id="PF00392">
    <property type="entry name" value="GntR"/>
    <property type="match status" value="1"/>
</dbReference>
<evidence type="ECO:0000256" key="1">
    <source>
        <dbReference type="ARBA" id="ARBA00005384"/>
    </source>
</evidence>
<sequence>MPSQPRERHVAGPAAAGRRISMAGLGLDRGSDLPLYQQVAAHLRNQILDGRLQAGTRLAGSRTLAEELGCSRAIVLTAFDLLYSEGYLRSVPRGGVEVAAVAKSSGAALPVAEVGADGDWLSDVWQAVLETGYEFDLGSPFSPGAPDLSTFPFEVWSRMLRQSWANPPPSACIDMSPLGWTPLREATAEYLGAVRGLLCQPEEVAITSASSGALNLCSRMLLNPGDEVWVEEPGFIEARWSLKAAGARLVPVPVDDKGLVVEEGIRRAPNAKVAVVTPSHQFPLGVPMALERRQALLEWANRQGSWIIEDDYNSEFRHRGSMTASLKSLDRSGRVVYLGTFSKVMLPSLRMGYLVASPRFVDAFGRGRARVDVHPAGTAQLALARFLREGHLLRYIRRMRKVYAERQKAVIDAVEALMGNKVEIASLPAGLHLTAQFRPGLADRISDTDISRRSRGTGHFVQPLSQCYVGPADRQGLIIGYGRLPKEEAFGKLSAVAALFPA</sequence>
<dbReference type="SMART" id="SM00345">
    <property type="entry name" value="HTH_GNTR"/>
    <property type="match status" value="1"/>
</dbReference>
<comment type="caution">
    <text evidence="7">The sequence shown here is derived from an EMBL/GenBank/DDBJ whole genome shotgun (WGS) entry which is preliminary data.</text>
</comment>
<dbReference type="RefSeq" id="WP_281807531.1">
    <property type="nucleotide sequence ID" value="NZ_BSDO01000002.1"/>
</dbReference>
<comment type="similarity">
    <text evidence="1">In the C-terminal section; belongs to the class-I pyridoxal-phosphate-dependent aminotransferase family.</text>
</comment>
<dbReference type="PANTHER" id="PTHR46577">
    <property type="entry name" value="HTH-TYPE TRANSCRIPTIONAL REGULATORY PROTEIN GABR"/>
    <property type="match status" value="1"/>
</dbReference>
<keyword evidence="3" id="KW-0805">Transcription regulation</keyword>
<dbReference type="PROSITE" id="PS50949">
    <property type="entry name" value="HTH_GNTR"/>
    <property type="match status" value="1"/>
</dbReference>
<proteinExistence type="inferred from homology"/>
<dbReference type="Gene3D" id="3.40.640.10">
    <property type="entry name" value="Type I PLP-dependent aspartate aminotransferase-like (Major domain)"/>
    <property type="match status" value="1"/>
</dbReference>
<evidence type="ECO:0000313" key="8">
    <source>
        <dbReference type="Proteomes" id="UP001245370"/>
    </source>
</evidence>
<evidence type="ECO:0000256" key="5">
    <source>
        <dbReference type="ARBA" id="ARBA00023163"/>
    </source>
</evidence>
<evidence type="ECO:0000256" key="3">
    <source>
        <dbReference type="ARBA" id="ARBA00023015"/>
    </source>
</evidence>
<dbReference type="Pfam" id="PF00155">
    <property type="entry name" value="Aminotran_1_2"/>
    <property type="match status" value="1"/>
</dbReference>
<evidence type="ECO:0000313" key="7">
    <source>
        <dbReference type="EMBL" id="MDR6331639.1"/>
    </source>
</evidence>
<dbReference type="CDD" id="cd00609">
    <property type="entry name" value="AAT_like"/>
    <property type="match status" value="1"/>
</dbReference>
<dbReference type="Gene3D" id="1.10.10.10">
    <property type="entry name" value="Winged helix-like DNA-binding domain superfamily/Winged helix DNA-binding domain"/>
    <property type="match status" value="1"/>
</dbReference>
<organism evidence="7 8">
    <name type="scientific">Xanthobacter flavus</name>
    <dbReference type="NCBI Taxonomy" id="281"/>
    <lineage>
        <taxon>Bacteria</taxon>
        <taxon>Pseudomonadati</taxon>
        <taxon>Pseudomonadota</taxon>
        <taxon>Alphaproteobacteria</taxon>
        <taxon>Hyphomicrobiales</taxon>
        <taxon>Xanthobacteraceae</taxon>
        <taxon>Xanthobacter</taxon>
    </lineage>
</organism>
<dbReference type="InterPro" id="IPR015424">
    <property type="entry name" value="PyrdxlP-dep_Trfase"/>
</dbReference>
<dbReference type="Proteomes" id="UP001245370">
    <property type="component" value="Unassembled WGS sequence"/>
</dbReference>
<dbReference type="InterPro" id="IPR036390">
    <property type="entry name" value="WH_DNA-bd_sf"/>
</dbReference>
<feature type="domain" description="HTH gntR-type" evidence="6">
    <location>
        <begin position="33"/>
        <end position="101"/>
    </location>
</feature>
<dbReference type="PANTHER" id="PTHR46577:SF1">
    <property type="entry name" value="HTH-TYPE TRANSCRIPTIONAL REGULATORY PROTEIN GABR"/>
    <property type="match status" value="1"/>
</dbReference>
<evidence type="ECO:0000256" key="4">
    <source>
        <dbReference type="ARBA" id="ARBA00023125"/>
    </source>
</evidence>
<keyword evidence="2" id="KW-0663">Pyridoxal phosphate</keyword>
<accession>A0ABU1K9Y1</accession>
<dbReference type="SUPFAM" id="SSF46785">
    <property type="entry name" value="Winged helix' DNA-binding domain"/>
    <property type="match status" value="1"/>
</dbReference>
<keyword evidence="7" id="KW-0032">Aminotransferase</keyword>
<dbReference type="GO" id="GO:0008483">
    <property type="term" value="F:transaminase activity"/>
    <property type="evidence" value="ECO:0007669"/>
    <property type="project" value="UniProtKB-KW"/>
</dbReference>
<dbReference type="InterPro" id="IPR004839">
    <property type="entry name" value="Aminotransferase_I/II_large"/>
</dbReference>
<keyword evidence="8" id="KW-1185">Reference proteome</keyword>
<dbReference type="SUPFAM" id="SSF53383">
    <property type="entry name" value="PLP-dependent transferases"/>
    <property type="match status" value="1"/>
</dbReference>
<dbReference type="EMBL" id="JAVDPY010000001">
    <property type="protein sequence ID" value="MDR6331639.1"/>
    <property type="molecule type" value="Genomic_DNA"/>
</dbReference>
<dbReference type="InterPro" id="IPR051446">
    <property type="entry name" value="HTH_trans_reg/aminotransferase"/>
</dbReference>
<protein>
    <submittedName>
        <fullName evidence="7">GntR family transcriptional regulator/MocR family aminotransferase</fullName>
    </submittedName>
</protein>
<evidence type="ECO:0000256" key="2">
    <source>
        <dbReference type="ARBA" id="ARBA00022898"/>
    </source>
</evidence>
<reference evidence="7 8" key="1">
    <citation type="submission" date="2023-07" db="EMBL/GenBank/DDBJ databases">
        <title>Genomic Encyclopedia of Type Strains, Phase IV (KMG-IV): sequencing the most valuable type-strain genomes for metagenomic binning, comparative biology and taxonomic classification.</title>
        <authorList>
            <person name="Goeker M."/>
        </authorList>
    </citation>
    <scope>NUCLEOTIDE SEQUENCE [LARGE SCALE GENOMIC DNA]</scope>
    <source>
        <strain evidence="7 8">DSM 338</strain>
    </source>
</reference>
<dbReference type="InterPro" id="IPR015421">
    <property type="entry name" value="PyrdxlP-dep_Trfase_major"/>
</dbReference>
<dbReference type="InterPro" id="IPR036388">
    <property type="entry name" value="WH-like_DNA-bd_sf"/>
</dbReference>
<keyword evidence="5" id="KW-0804">Transcription</keyword>
<dbReference type="GeneID" id="95763034"/>
<dbReference type="InterPro" id="IPR000524">
    <property type="entry name" value="Tscrpt_reg_HTH_GntR"/>
</dbReference>
<name>A0ABU1K9Y1_XANFL</name>
<dbReference type="CDD" id="cd07377">
    <property type="entry name" value="WHTH_GntR"/>
    <property type="match status" value="1"/>
</dbReference>
<evidence type="ECO:0000259" key="6">
    <source>
        <dbReference type="PROSITE" id="PS50949"/>
    </source>
</evidence>
<gene>
    <name evidence="7" type="ORF">GGQ86_000086</name>
</gene>
<keyword evidence="7" id="KW-0808">Transferase</keyword>